<evidence type="ECO:0000256" key="3">
    <source>
        <dbReference type="ARBA" id="ARBA00010299"/>
    </source>
</evidence>
<feature type="domain" description="Flagellar motor switch protein FliG N-terminal" evidence="13">
    <location>
        <begin position="4"/>
        <end position="96"/>
    </location>
</feature>
<evidence type="ECO:0000256" key="8">
    <source>
        <dbReference type="ARBA" id="ARBA00023136"/>
    </source>
</evidence>
<dbReference type="PANTHER" id="PTHR30534:SF0">
    <property type="entry name" value="FLAGELLAR MOTOR SWITCH PROTEIN FLIG"/>
    <property type="match status" value="1"/>
</dbReference>
<evidence type="ECO:0000313" key="15">
    <source>
        <dbReference type="Proteomes" id="UP000294380"/>
    </source>
</evidence>
<evidence type="ECO:0000256" key="4">
    <source>
        <dbReference type="ARBA" id="ARBA00021870"/>
    </source>
</evidence>
<evidence type="ECO:0000256" key="7">
    <source>
        <dbReference type="ARBA" id="ARBA00022779"/>
    </source>
</evidence>
<dbReference type="InterPro" id="IPR032779">
    <property type="entry name" value="FliG_M"/>
</dbReference>
<dbReference type="Pfam" id="PF14841">
    <property type="entry name" value="FliG_M"/>
    <property type="match status" value="1"/>
</dbReference>
<dbReference type="InterPro" id="IPR000090">
    <property type="entry name" value="Flg_Motor_Flig"/>
</dbReference>
<keyword evidence="7" id="KW-0283">Flagellar rotation</keyword>
<organism evidence="14 15">
    <name type="scientific">Buchnera aphidicola</name>
    <name type="common">Cinara kochiana kochiana</name>
    <dbReference type="NCBI Taxonomy" id="2518976"/>
    <lineage>
        <taxon>Bacteria</taxon>
        <taxon>Pseudomonadati</taxon>
        <taxon>Pseudomonadota</taxon>
        <taxon>Gammaproteobacteria</taxon>
        <taxon>Enterobacterales</taxon>
        <taxon>Erwiniaceae</taxon>
        <taxon>Buchnera</taxon>
    </lineage>
</organism>
<dbReference type="Proteomes" id="UP000294380">
    <property type="component" value="Chromosome"/>
</dbReference>
<evidence type="ECO:0000256" key="2">
    <source>
        <dbReference type="ARBA" id="ARBA00004515"/>
    </source>
</evidence>
<dbReference type="Gene3D" id="1.10.220.30">
    <property type="match status" value="3"/>
</dbReference>
<dbReference type="GO" id="GO:0003774">
    <property type="term" value="F:cytoskeletal motor activity"/>
    <property type="evidence" value="ECO:0007669"/>
    <property type="project" value="InterPro"/>
</dbReference>
<feature type="domain" description="Flagellar motor switch protein FliG middle" evidence="12">
    <location>
        <begin position="116"/>
        <end position="180"/>
    </location>
</feature>
<sequence length="326" mass="38501">MNCLNGIQKSALLLISMDIQQSAAVLKCFNNSEISVFIDAMLLLNDNFVQYIDTVIYEFYDLLKKNKIANFDIKTRISQIIENTVDSDKSYKLLKKSFIKNDFLHNITMLEQLGAENIFFFIQNENLNIISVLLLHINQILSIKILSFFNEKKRLDILKKMVNCKKIHYLGFMELNKIIRHFLYMKQSFSLEAQRINQVVNILSYFKFDDIVQFVSKIKTPHRNILNKIISKNFKFKDIINIDDHSIEFIINNTDLDHLCIVLNHIHDSLKNKFISNMSHEKYKYFKKTNLSNQSVSDNLIYLKKTLLLQNIKNFIRDDKIIIRQV</sequence>
<evidence type="ECO:0000256" key="1">
    <source>
        <dbReference type="ARBA" id="ARBA00004117"/>
    </source>
</evidence>
<evidence type="ECO:0000313" key="14">
    <source>
        <dbReference type="EMBL" id="VFP80966.1"/>
    </source>
</evidence>
<reference evidence="14 15" key="1">
    <citation type="submission" date="2019-02" db="EMBL/GenBank/DDBJ databases">
        <authorList>
            <person name="Manzano-Marin A."/>
            <person name="Manzano-Marin A."/>
        </authorList>
    </citation>
    <scope>NUCLEOTIDE SEQUENCE [LARGE SCALE GENOMIC DNA]</scope>
    <source>
        <strain evidence="14 15">BuCikochiana</strain>
    </source>
</reference>
<evidence type="ECO:0000259" key="11">
    <source>
        <dbReference type="Pfam" id="PF01706"/>
    </source>
</evidence>
<dbReference type="PANTHER" id="PTHR30534">
    <property type="entry name" value="FLAGELLAR MOTOR SWITCH PROTEIN FLIG"/>
    <property type="match status" value="1"/>
</dbReference>
<comment type="similarity">
    <text evidence="3">Belongs to the FliG family.</text>
</comment>
<dbReference type="EMBL" id="LR217707">
    <property type="protein sequence ID" value="VFP80966.1"/>
    <property type="molecule type" value="Genomic_DNA"/>
</dbReference>
<accession>A0A451D573</accession>
<comment type="subcellular location">
    <subcellularLocation>
        <location evidence="1">Bacterial flagellum basal body</location>
    </subcellularLocation>
    <subcellularLocation>
        <location evidence="2">Cell inner membrane</location>
        <topology evidence="2">Peripheral membrane protein</topology>
        <orientation evidence="2">Cytoplasmic side</orientation>
    </subcellularLocation>
</comment>
<dbReference type="InterPro" id="IPR028263">
    <property type="entry name" value="FliG_N"/>
</dbReference>
<dbReference type="InterPro" id="IPR011002">
    <property type="entry name" value="FliG_a-hlx"/>
</dbReference>
<feature type="domain" description="Flagellar motor switch protein FliG C-terminal" evidence="11">
    <location>
        <begin position="218"/>
        <end position="323"/>
    </location>
</feature>
<keyword evidence="14" id="KW-0969">Cilium</keyword>
<dbReference type="Pfam" id="PF14842">
    <property type="entry name" value="FliG_N"/>
    <property type="match status" value="1"/>
</dbReference>
<keyword evidence="14" id="KW-0282">Flagellum</keyword>
<dbReference type="GO" id="GO:0071973">
    <property type="term" value="P:bacterial-type flagellum-dependent cell motility"/>
    <property type="evidence" value="ECO:0007669"/>
    <property type="project" value="InterPro"/>
</dbReference>
<dbReference type="PRINTS" id="PR00954">
    <property type="entry name" value="FLGMOTORFLIG"/>
</dbReference>
<comment type="function">
    <text evidence="10">FliG is one of three proteins (FliG, FliN, FliM) that forms the rotor-mounted switch complex (C ring), located at the base of the basal body. This complex interacts with the CheY and CheZ chemotaxis proteins, in addition to contacting components of the motor that determine the direction of flagellar rotation.</text>
</comment>
<dbReference type="AlphaFoldDB" id="A0A451D573"/>
<gene>
    <name evidence="14" type="primary">fliG</name>
    <name evidence="14" type="ORF">BUCIKOCA2762_045</name>
</gene>
<evidence type="ECO:0000256" key="10">
    <source>
        <dbReference type="ARBA" id="ARBA00025598"/>
    </source>
</evidence>
<dbReference type="SUPFAM" id="SSF48029">
    <property type="entry name" value="FliG"/>
    <property type="match status" value="2"/>
</dbReference>
<evidence type="ECO:0000259" key="13">
    <source>
        <dbReference type="Pfam" id="PF14842"/>
    </source>
</evidence>
<keyword evidence="5" id="KW-1003">Cell membrane</keyword>
<evidence type="ECO:0000259" key="12">
    <source>
        <dbReference type="Pfam" id="PF14841"/>
    </source>
</evidence>
<name>A0A451D573_9GAMM</name>
<dbReference type="GO" id="GO:0006935">
    <property type="term" value="P:chemotaxis"/>
    <property type="evidence" value="ECO:0007669"/>
    <property type="project" value="UniProtKB-KW"/>
</dbReference>
<keyword evidence="9" id="KW-0975">Bacterial flagellum</keyword>
<proteinExistence type="inferred from homology"/>
<protein>
    <recommendedName>
        <fullName evidence="4">Flagellar motor switch protein FliG</fullName>
    </recommendedName>
</protein>
<dbReference type="GO" id="GO:0005886">
    <property type="term" value="C:plasma membrane"/>
    <property type="evidence" value="ECO:0007669"/>
    <property type="project" value="UniProtKB-SubCell"/>
</dbReference>
<evidence type="ECO:0000256" key="9">
    <source>
        <dbReference type="ARBA" id="ARBA00023143"/>
    </source>
</evidence>
<dbReference type="OrthoDB" id="9780302at2"/>
<keyword evidence="14" id="KW-0966">Cell projection</keyword>
<dbReference type="GO" id="GO:0009425">
    <property type="term" value="C:bacterial-type flagellum basal body"/>
    <property type="evidence" value="ECO:0007669"/>
    <property type="project" value="UniProtKB-SubCell"/>
</dbReference>
<evidence type="ECO:0000256" key="6">
    <source>
        <dbReference type="ARBA" id="ARBA00022500"/>
    </source>
</evidence>
<evidence type="ECO:0000256" key="5">
    <source>
        <dbReference type="ARBA" id="ARBA00022475"/>
    </source>
</evidence>
<dbReference type="RefSeq" id="WP_154028275.1">
    <property type="nucleotide sequence ID" value="NZ_LR217707.1"/>
</dbReference>
<keyword evidence="8" id="KW-0472">Membrane</keyword>
<dbReference type="InterPro" id="IPR023087">
    <property type="entry name" value="Flg_Motor_Flig_C"/>
</dbReference>
<dbReference type="Pfam" id="PF01706">
    <property type="entry name" value="FliG_C"/>
    <property type="match status" value="1"/>
</dbReference>
<keyword evidence="6" id="KW-0145">Chemotaxis</keyword>